<reference evidence="3" key="1">
    <citation type="journal article" date="2013" name="Nature">
        <title>Draft genome of the wheat A-genome progenitor Triticum urartu.</title>
        <authorList>
            <person name="Ling H.Q."/>
            <person name="Zhao S."/>
            <person name="Liu D."/>
            <person name="Wang J."/>
            <person name="Sun H."/>
            <person name="Zhang C."/>
            <person name="Fan H."/>
            <person name="Li D."/>
            <person name="Dong L."/>
            <person name="Tao Y."/>
            <person name="Gao C."/>
            <person name="Wu H."/>
            <person name="Li Y."/>
            <person name="Cui Y."/>
            <person name="Guo X."/>
            <person name="Zheng S."/>
            <person name="Wang B."/>
            <person name="Yu K."/>
            <person name="Liang Q."/>
            <person name="Yang W."/>
            <person name="Lou X."/>
            <person name="Chen J."/>
            <person name="Feng M."/>
            <person name="Jian J."/>
            <person name="Zhang X."/>
            <person name="Luo G."/>
            <person name="Jiang Y."/>
            <person name="Liu J."/>
            <person name="Wang Z."/>
            <person name="Sha Y."/>
            <person name="Zhang B."/>
            <person name="Wu H."/>
            <person name="Tang D."/>
            <person name="Shen Q."/>
            <person name="Xue P."/>
            <person name="Zou S."/>
            <person name="Wang X."/>
            <person name="Liu X."/>
            <person name="Wang F."/>
            <person name="Yang Y."/>
            <person name="An X."/>
            <person name="Dong Z."/>
            <person name="Zhang K."/>
            <person name="Zhang X."/>
            <person name="Luo M.C."/>
            <person name="Dvorak J."/>
            <person name="Tong Y."/>
            <person name="Wang J."/>
            <person name="Yang H."/>
            <person name="Li Z."/>
            <person name="Wang D."/>
            <person name="Zhang A."/>
            <person name="Wang J."/>
        </authorList>
    </citation>
    <scope>NUCLEOTIDE SEQUENCE</scope>
    <source>
        <strain evidence="3">cv. G1812</strain>
    </source>
</reference>
<dbReference type="PANTHER" id="PTHR11697:SF230">
    <property type="entry name" value="ZINC FINGER, MYM DOMAIN CONTAINING 1"/>
    <property type="match status" value="1"/>
</dbReference>
<reference evidence="2" key="2">
    <citation type="submission" date="2018-03" db="EMBL/GenBank/DDBJ databases">
        <title>The Triticum urartu genome reveals the dynamic nature of wheat genome evolution.</title>
        <authorList>
            <person name="Ling H."/>
            <person name="Ma B."/>
            <person name="Shi X."/>
            <person name="Liu H."/>
            <person name="Dong L."/>
            <person name="Sun H."/>
            <person name="Cao Y."/>
            <person name="Gao Q."/>
            <person name="Zheng S."/>
            <person name="Li Y."/>
            <person name="Yu Y."/>
            <person name="Du H."/>
            <person name="Qi M."/>
            <person name="Li Y."/>
            <person name="Yu H."/>
            <person name="Cui Y."/>
            <person name="Wang N."/>
            <person name="Chen C."/>
            <person name="Wu H."/>
            <person name="Zhao Y."/>
            <person name="Zhang J."/>
            <person name="Li Y."/>
            <person name="Zhou W."/>
            <person name="Zhang B."/>
            <person name="Hu W."/>
            <person name="Eijk M."/>
            <person name="Tang J."/>
            <person name="Witsenboer H."/>
            <person name="Zhao S."/>
            <person name="Li Z."/>
            <person name="Zhang A."/>
            <person name="Wang D."/>
            <person name="Liang C."/>
        </authorList>
    </citation>
    <scope>NUCLEOTIDE SEQUENCE [LARGE SCALE GENOMIC DNA]</scope>
    <source>
        <strain evidence="2">cv. G1812</strain>
    </source>
</reference>
<dbReference type="Gramene" id="TuG1812G0100002598.01.T01">
    <property type="protein sequence ID" value="TuG1812G0100002598.01.T01"/>
    <property type="gene ID" value="TuG1812G0100002598.01"/>
</dbReference>
<organism evidence="2 3">
    <name type="scientific">Triticum urartu</name>
    <name type="common">Red wild einkorn</name>
    <name type="synonym">Crithodium urartu</name>
    <dbReference type="NCBI Taxonomy" id="4572"/>
    <lineage>
        <taxon>Eukaryota</taxon>
        <taxon>Viridiplantae</taxon>
        <taxon>Streptophyta</taxon>
        <taxon>Embryophyta</taxon>
        <taxon>Tracheophyta</taxon>
        <taxon>Spermatophyta</taxon>
        <taxon>Magnoliopsida</taxon>
        <taxon>Liliopsida</taxon>
        <taxon>Poales</taxon>
        <taxon>Poaceae</taxon>
        <taxon>BOP clade</taxon>
        <taxon>Pooideae</taxon>
        <taxon>Triticodae</taxon>
        <taxon>Triticeae</taxon>
        <taxon>Triticinae</taxon>
        <taxon>Triticum</taxon>
    </lineage>
</organism>
<dbReference type="PANTHER" id="PTHR11697">
    <property type="entry name" value="GENERAL TRANSCRIPTION FACTOR 2-RELATED ZINC FINGER PROTEIN"/>
    <property type="match status" value="1"/>
</dbReference>
<dbReference type="EnsemblPlants" id="TuG1812G0100002598.01.T01">
    <property type="protein sequence ID" value="TuG1812G0100002598.01.T01"/>
    <property type="gene ID" value="TuG1812G0100002598.01"/>
</dbReference>
<evidence type="ECO:0000313" key="3">
    <source>
        <dbReference type="Proteomes" id="UP000015106"/>
    </source>
</evidence>
<accession>A0A8R7K090</accession>
<dbReference type="Proteomes" id="UP000015106">
    <property type="component" value="Chromosome 1"/>
</dbReference>
<dbReference type="InterPro" id="IPR055298">
    <property type="entry name" value="AtLOH3-like"/>
</dbReference>
<name>A0A8R7K090_TRIUA</name>
<keyword evidence="3" id="KW-1185">Reference proteome</keyword>
<protein>
    <submittedName>
        <fullName evidence="2">Uncharacterized protein</fullName>
    </submittedName>
</protein>
<evidence type="ECO:0000256" key="1">
    <source>
        <dbReference type="SAM" id="MobiDB-lite"/>
    </source>
</evidence>
<reference evidence="2" key="3">
    <citation type="submission" date="2022-06" db="UniProtKB">
        <authorList>
            <consortium name="EnsemblPlants"/>
        </authorList>
    </citation>
    <scope>IDENTIFICATION</scope>
</reference>
<dbReference type="AlphaFoldDB" id="A0A8R7K090"/>
<feature type="region of interest" description="Disordered" evidence="1">
    <location>
        <begin position="88"/>
        <end position="111"/>
    </location>
</feature>
<evidence type="ECO:0000313" key="2">
    <source>
        <dbReference type="EnsemblPlants" id="TuG1812G0100002598.01.T01"/>
    </source>
</evidence>
<sequence length="111" mass="12651">MIATMASASCKRKDALLQKHHDNIVWQLENGEILKGRGKHQETTLAISRGRVPIKRPGDKQWGSHYRTLIRLHQMWNSVIQVLHAISREGNDADDRGNTSDSCRASKRRVL</sequence>
<feature type="compositionally biased region" description="Basic and acidic residues" evidence="1">
    <location>
        <begin position="88"/>
        <end position="98"/>
    </location>
</feature>
<proteinExistence type="predicted"/>